<keyword evidence="2" id="KW-0238">DNA-binding</keyword>
<sequence length="123" mass="13996">MNCERCGASLNEGEVYNYRGKALCEDCYVGALQPPKSCDVAAVHLAQKHREHLGETGTQGLTELQKDIYDYIKGVGKSTRQELMRHFNVPDWELEKQLAILRHCELLKGRKEGDKVFIVLFNT</sequence>
<dbReference type="EMBL" id="LR746496">
    <property type="protein sequence ID" value="CAA7603296.1"/>
    <property type="molecule type" value="Genomic_DNA"/>
</dbReference>
<evidence type="ECO:0000313" key="2">
    <source>
        <dbReference type="EMBL" id="CAA7603296.1"/>
    </source>
</evidence>
<dbReference type="AlphaFoldDB" id="A0A8S0XDA1"/>
<dbReference type="KEGG" id="aacx:DEACI_2114"/>
<dbReference type="Gene3D" id="2.10.110.10">
    <property type="entry name" value="Cysteine Rich Protein"/>
    <property type="match status" value="1"/>
</dbReference>
<gene>
    <name evidence="1" type="ORF">DEACI_2114</name>
    <name evidence="2" type="ORF">DEACI_4119</name>
</gene>
<reference evidence="2" key="1">
    <citation type="submission" date="2020-01" db="EMBL/GenBank/DDBJ databases">
        <authorList>
            <person name="Hornung B."/>
        </authorList>
    </citation>
    <scope>NUCLEOTIDE SEQUENCE</scope>
    <source>
        <strain evidence="2">PacBioINE</strain>
    </source>
</reference>
<proteinExistence type="predicted"/>
<name>A0A8S0XDA1_9FIRM</name>
<accession>A0A8S0XDA1</accession>
<dbReference type="EMBL" id="LR746496">
    <property type="protein sequence ID" value="CAA7601447.1"/>
    <property type="molecule type" value="Genomic_DNA"/>
</dbReference>
<dbReference type="GO" id="GO:0003677">
    <property type="term" value="F:DNA binding"/>
    <property type="evidence" value="ECO:0007669"/>
    <property type="project" value="UniProtKB-KW"/>
</dbReference>
<organism evidence="2">
    <name type="scientific">Acididesulfobacillus acetoxydans</name>
    <dbReference type="NCBI Taxonomy" id="1561005"/>
    <lineage>
        <taxon>Bacteria</taxon>
        <taxon>Bacillati</taxon>
        <taxon>Bacillota</taxon>
        <taxon>Clostridia</taxon>
        <taxon>Eubacteriales</taxon>
        <taxon>Peptococcaceae</taxon>
        <taxon>Acididesulfobacillus</taxon>
    </lineage>
</organism>
<evidence type="ECO:0000313" key="1">
    <source>
        <dbReference type="EMBL" id="CAA7601447.1"/>
    </source>
</evidence>
<protein>
    <submittedName>
        <fullName evidence="2">Winged helix-turn-helix DNA-binding domain protein</fullName>
    </submittedName>
</protein>
<dbReference type="Proteomes" id="UP000836597">
    <property type="component" value="Chromosome"/>
</dbReference>
<dbReference type="KEGG" id="aacx:DEACI_4119"/>